<reference evidence="2 3" key="1">
    <citation type="submission" date="2016-09" db="EMBL/GenBank/DDBJ databases">
        <authorList>
            <person name="Capua I."/>
            <person name="De Benedictis P."/>
            <person name="Joannis T."/>
            <person name="Lombin L.H."/>
            <person name="Cattoli G."/>
        </authorList>
    </citation>
    <scope>NUCLEOTIDE SEQUENCE [LARGE SCALE GENOMIC DNA]</scope>
    <source>
        <strain evidence="2 3">GluBS11</strain>
    </source>
</reference>
<feature type="compositionally biased region" description="Low complexity" evidence="1">
    <location>
        <begin position="368"/>
        <end position="385"/>
    </location>
</feature>
<evidence type="ECO:0000313" key="3">
    <source>
        <dbReference type="Proteomes" id="UP000199315"/>
    </source>
</evidence>
<proteinExistence type="predicted"/>
<evidence type="ECO:0000256" key="1">
    <source>
        <dbReference type="SAM" id="MobiDB-lite"/>
    </source>
</evidence>
<sequence length="385" mass="43362">MAEEIQEAVQIIRVAYDGVEIAMKVGSGGISAMQKAIDVLKGLLDYEKSLGKTSMRKLLMKGGDLQVLQFETKDMKKVQKLAKKYGILYSVLPDLNHKDGMSEVIFHTEAVPRVNMILQKLSSGRIATFDDYLKNGDEKQLGKLMDFLKNQKMGNDMVHSEDGVKVSTVMDGLIEKVGLFAMGKQSISVDSVKENFSIDNSQAESVIKQLETIGVLGTKNASGEHKVIMDKEAFLNRVRGYQCLAERMRAVSASKNMNLSDVTISKNLIVEENEHAVKTRVPGTWGDNARFVWLNKENIMEIHNGKTMLTFIDSNKNYKMYDSQNRVVETKRGEELYTHYDKVESNLREKYEQTKTETRGERGKAGETKTTTKSTTTKTTTTRKR</sequence>
<feature type="compositionally biased region" description="Basic and acidic residues" evidence="1">
    <location>
        <begin position="346"/>
        <end position="367"/>
    </location>
</feature>
<dbReference type="InterPro" id="IPR024234">
    <property type="entry name" value="DUF3801"/>
</dbReference>
<organism evidence="2 3">
    <name type="scientific">Anaerobium acetethylicum</name>
    <dbReference type="NCBI Taxonomy" id="1619234"/>
    <lineage>
        <taxon>Bacteria</taxon>
        <taxon>Bacillati</taxon>
        <taxon>Bacillota</taxon>
        <taxon>Clostridia</taxon>
        <taxon>Lachnospirales</taxon>
        <taxon>Lachnospiraceae</taxon>
        <taxon>Anaerobium</taxon>
    </lineage>
</organism>
<evidence type="ECO:0000313" key="2">
    <source>
        <dbReference type="EMBL" id="SCP96776.1"/>
    </source>
</evidence>
<keyword evidence="3" id="KW-1185">Reference proteome</keyword>
<dbReference type="STRING" id="1619234.SAMN05421730_100668"/>
<protein>
    <recommendedName>
        <fullName evidence="4">PcfB family protein</fullName>
    </recommendedName>
</protein>
<dbReference type="Gene3D" id="1.10.10.10">
    <property type="entry name" value="Winged helix-like DNA-binding domain superfamily/Winged helix DNA-binding domain"/>
    <property type="match status" value="1"/>
</dbReference>
<name>A0A1D3TSE2_9FIRM</name>
<dbReference type="Proteomes" id="UP000199315">
    <property type="component" value="Unassembled WGS sequence"/>
</dbReference>
<dbReference type="EMBL" id="FMKA01000006">
    <property type="protein sequence ID" value="SCP96776.1"/>
    <property type="molecule type" value="Genomic_DNA"/>
</dbReference>
<evidence type="ECO:0008006" key="4">
    <source>
        <dbReference type="Google" id="ProtNLM"/>
    </source>
</evidence>
<dbReference type="Pfam" id="PF12687">
    <property type="entry name" value="DUF3801"/>
    <property type="match status" value="1"/>
</dbReference>
<feature type="region of interest" description="Disordered" evidence="1">
    <location>
        <begin position="346"/>
        <end position="385"/>
    </location>
</feature>
<gene>
    <name evidence="2" type="ORF">SAMN05421730_100668</name>
</gene>
<dbReference type="RefSeq" id="WP_091232292.1">
    <property type="nucleotide sequence ID" value="NZ_FMKA01000006.1"/>
</dbReference>
<dbReference type="InterPro" id="IPR036388">
    <property type="entry name" value="WH-like_DNA-bd_sf"/>
</dbReference>
<dbReference type="OrthoDB" id="1919072at2"/>
<dbReference type="AlphaFoldDB" id="A0A1D3TSE2"/>
<accession>A0A1D3TSE2</accession>